<protein>
    <recommendedName>
        <fullName evidence="13">Response regulator</fullName>
    </recommendedName>
</protein>
<dbReference type="PROSITE" id="PS00041">
    <property type="entry name" value="HTH_ARAC_FAMILY_1"/>
    <property type="match status" value="1"/>
</dbReference>
<dbReference type="Proteomes" id="UP000615455">
    <property type="component" value="Unassembled WGS sequence"/>
</dbReference>
<dbReference type="InterPro" id="IPR018062">
    <property type="entry name" value="HTH_AraC-typ_CS"/>
</dbReference>
<dbReference type="SUPFAM" id="SSF52172">
    <property type="entry name" value="CheY-like"/>
    <property type="match status" value="1"/>
</dbReference>
<evidence type="ECO:0000256" key="8">
    <source>
        <dbReference type="PROSITE-ProRule" id="PRU00169"/>
    </source>
</evidence>
<feature type="domain" description="Response regulatory" evidence="10">
    <location>
        <begin position="3"/>
        <end position="120"/>
    </location>
</feature>
<keyword evidence="3 8" id="KW-0597">Phosphoprotein</keyword>
<evidence type="ECO:0000259" key="10">
    <source>
        <dbReference type="PROSITE" id="PS50110"/>
    </source>
</evidence>
<evidence type="ECO:0000256" key="3">
    <source>
        <dbReference type="ARBA" id="ARBA00022553"/>
    </source>
</evidence>
<dbReference type="Gene3D" id="1.10.10.60">
    <property type="entry name" value="Homeodomain-like"/>
    <property type="match status" value="2"/>
</dbReference>
<dbReference type="InterPro" id="IPR051552">
    <property type="entry name" value="HptR"/>
</dbReference>
<keyword evidence="4" id="KW-0902">Two-component regulatory system</keyword>
<reference evidence="12" key="1">
    <citation type="journal article" date="2019" name="Int. J. Syst. Evol. Microbiol.">
        <title>The Global Catalogue of Microorganisms (GCM) 10K type strain sequencing project: providing services to taxonomists for standard genome sequencing and annotation.</title>
        <authorList>
            <consortium name="The Broad Institute Genomics Platform"/>
            <consortium name="The Broad Institute Genome Sequencing Center for Infectious Disease"/>
            <person name="Wu L."/>
            <person name="Ma J."/>
        </authorList>
    </citation>
    <scope>NUCLEOTIDE SEQUENCE [LARGE SCALE GENOMIC DNA]</scope>
    <source>
        <strain evidence="12">CGMCC 1.15043</strain>
    </source>
</reference>
<dbReference type="SMART" id="SM00342">
    <property type="entry name" value="HTH_ARAC"/>
    <property type="match status" value="1"/>
</dbReference>
<dbReference type="SMART" id="SM00448">
    <property type="entry name" value="REC"/>
    <property type="match status" value="1"/>
</dbReference>
<proteinExistence type="predicted"/>
<gene>
    <name evidence="11" type="ORF">GCM10008018_16740</name>
</gene>
<evidence type="ECO:0000259" key="9">
    <source>
        <dbReference type="PROSITE" id="PS01124"/>
    </source>
</evidence>
<dbReference type="Pfam" id="PF00072">
    <property type="entry name" value="Response_reg"/>
    <property type="match status" value="1"/>
</dbReference>
<keyword evidence="7" id="KW-0804">Transcription</keyword>
<evidence type="ECO:0000256" key="6">
    <source>
        <dbReference type="ARBA" id="ARBA00023125"/>
    </source>
</evidence>
<keyword evidence="6" id="KW-0238">DNA-binding</keyword>
<dbReference type="InterPro" id="IPR011006">
    <property type="entry name" value="CheY-like_superfamily"/>
</dbReference>
<keyword evidence="5" id="KW-0805">Transcription regulation</keyword>
<dbReference type="PROSITE" id="PS50110">
    <property type="entry name" value="RESPONSE_REGULATORY"/>
    <property type="match status" value="1"/>
</dbReference>
<dbReference type="CDD" id="cd17536">
    <property type="entry name" value="REC_YesN-like"/>
    <property type="match status" value="1"/>
</dbReference>
<dbReference type="InterPro" id="IPR001789">
    <property type="entry name" value="Sig_transdc_resp-reg_receiver"/>
</dbReference>
<dbReference type="SUPFAM" id="SSF46689">
    <property type="entry name" value="Homeodomain-like"/>
    <property type="match status" value="1"/>
</dbReference>
<evidence type="ECO:0000256" key="5">
    <source>
        <dbReference type="ARBA" id="ARBA00023015"/>
    </source>
</evidence>
<dbReference type="InterPro" id="IPR020449">
    <property type="entry name" value="Tscrpt_reg_AraC-type_HTH"/>
</dbReference>
<accession>A0ABQ2BS76</accession>
<dbReference type="PANTHER" id="PTHR42713:SF3">
    <property type="entry name" value="TRANSCRIPTIONAL REGULATORY PROTEIN HPTR"/>
    <property type="match status" value="1"/>
</dbReference>
<keyword evidence="12" id="KW-1185">Reference proteome</keyword>
<sequence>MLKVLIIDDEEPSRDALKILGDWDRLGVQQILEANGGLPGIELINEHRPDIVLLDMKMPEVNGPEVLSMICQDHPHIATIVISGYGDFQYTKQAIQSHVVDYILKPLARHDLNRALDKAVAILETRKKVKNEFLEKNIVVNISLPKLKSDIYMSIIEGKFHKQNQVEHLKTVYDEGYPYYQAFTLSFLNLEHIQKIRFHNDLTLLYFAVSNVINEFGSQYLNCFSFQNPRQDREFIIVICGQRVADMNSLSRASVNKAMIKLKELFGLLVVGAAGTVGFGLDSLSASYHDAKDFLLSINLLSLKDFILTDSNYCNSKRKHSINSRIPLFRNAFRDSDSKYAKGILDEFIGQIKKSNYFSLGDAQRSLEEFQFILHDLVLELCIHNENSEQATEDSLKPKGFILDYVSFEQYCNLLYQILHSYFAKIGQGHNRKGKFHISLVKEYIEQCYFEEISIAIFTERYFLSRQYLMKLFKQEYRCGIYEYLQIFRMNKAKELLDDPKLKIQQIAEMLGYKDTNYFSKAFKNYFGHSPSDNRGVEENNP</sequence>
<comment type="caution">
    <text evidence="11">The sequence shown here is derived from an EMBL/GenBank/DDBJ whole genome shotgun (WGS) entry which is preliminary data.</text>
</comment>
<evidence type="ECO:0000256" key="7">
    <source>
        <dbReference type="ARBA" id="ARBA00023163"/>
    </source>
</evidence>
<feature type="domain" description="HTH araC/xylS-type" evidence="9">
    <location>
        <begin position="439"/>
        <end position="537"/>
    </location>
</feature>
<evidence type="ECO:0000256" key="1">
    <source>
        <dbReference type="ARBA" id="ARBA00004496"/>
    </source>
</evidence>
<comment type="subcellular location">
    <subcellularLocation>
        <location evidence="1">Cytoplasm</location>
    </subcellularLocation>
</comment>
<dbReference type="EMBL" id="BMHE01000006">
    <property type="protein sequence ID" value="GGI46367.1"/>
    <property type="molecule type" value="Genomic_DNA"/>
</dbReference>
<keyword evidence="2" id="KW-0963">Cytoplasm</keyword>
<evidence type="ECO:0000313" key="11">
    <source>
        <dbReference type="EMBL" id="GGI46367.1"/>
    </source>
</evidence>
<dbReference type="InterPro" id="IPR018060">
    <property type="entry name" value="HTH_AraC"/>
</dbReference>
<feature type="modified residue" description="4-aspartylphosphate" evidence="8">
    <location>
        <position position="55"/>
    </location>
</feature>
<dbReference type="PRINTS" id="PR00032">
    <property type="entry name" value="HTHARAC"/>
</dbReference>
<evidence type="ECO:0000256" key="2">
    <source>
        <dbReference type="ARBA" id="ARBA00022490"/>
    </source>
</evidence>
<dbReference type="PANTHER" id="PTHR42713">
    <property type="entry name" value="HISTIDINE KINASE-RELATED"/>
    <property type="match status" value="1"/>
</dbReference>
<name>A0ABQ2BS76_9BACL</name>
<dbReference type="Pfam" id="PF12833">
    <property type="entry name" value="HTH_18"/>
    <property type="match status" value="1"/>
</dbReference>
<evidence type="ECO:0008006" key="13">
    <source>
        <dbReference type="Google" id="ProtNLM"/>
    </source>
</evidence>
<evidence type="ECO:0000256" key="4">
    <source>
        <dbReference type="ARBA" id="ARBA00023012"/>
    </source>
</evidence>
<dbReference type="PROSITE" id="PS01124">
    <property type="entry name" value="HTH_ARAC_FAMILY_2"/>
    <property type="match status" value="1"/>
</dbReference>
<dbReference type="RefSeq" id="WP_189010210.1">
    <property type="nucleotide sequence ID" value="NZ_BMHE01000006.1"/>
</dbReference>
<evidence type="ECO:0000313" key="12">
    <source>
        <dbReference type="Proteomes" id="UP000615455"/>
    </source>
</evidence>
<organism evidence="11 12">
    <name type="scientific">Paenibacillus marchantiophytorum</name>
    <dbReference type="NCBI Taxonomy" id="1619310"/>
    <lineage>
        <taxon>Bacteria</taxon>
        <taxon>Bacillati</taxon>
        <taxon>Bacillota</taxon>
        <taxon>Bacilli</taxon>
        <taxon>Bacillales</taxon>
        <taxon>Paenibacillaceae</taxon>
        <taxon>Paenibacillus</taxon>
    </lineage>
</organism>
<dbReference type="InterPro" id="IPR009057">
    <property type="entry name" value="Homeodomain-like_sf"/>
</dbReference>
<dbReference type="Gene3D" id="3.40.50.2300">
    <property type="match status" value="1"/>
</dbReference>